<keyword evidence="5" id="KW-0547">Nucleotide-binding</keyword>
<dbReference type="Gene3D" id="3.40.50.10330">
    <property type="entry name" value="Probable inorganic polyphosphate/atp-NAD kinase, domain 1"/>
    <property type="match status" value="1"/>
</dbReference>
<accession>A0A4R6WT94</accession>
<dbReference type="EMBL" id="SNYW01000008">
    <property type="protein sequence ID" value="TDQ82304.1"/>
    <property type="molecule type" value="Genomic_DNA"/>
</dbReference>
<dbReference type="PANTHER" id="PTHR12358">
    <property type="entry name" value="SPHINGOSINE KINASE"/>
    <property type="match status" value="1"/>
</dbReference>
<protein>
    <submittedName>
        <fullName evidence="13">YegS/Rv2252/BmrU family lipid kinase</fullName>
    </submittedName>
</protein>
<dbReference type="InterPro" id="IPR001206">
    <property type="entry name" value="Diacylglycerol_kinase_cat_dom"/>
</dbReference>
<evidence type="ECO:0000256" key="6">
    <source>
        <dbReference type="ARBA" id="ARBA00022777"/>
    </source>
</evidence>
<comment type="cofactor">
    <cofactor evidence="1">
        <name>Mg(2+)</name>
        <dbReference type="ChEBI" id="CHEBI:18420"/>
    </cofactor>
</comment>
<dbReference type="OrthoDB" id="9815110at2"/>
<dbReference type="GO" id="GO:0005524">
    <property type="term" value="F:ATP binding"/>
    <property type="evidence" value="ECO:0007669"/>
    <property type="project" value="UniProtKB-KW"/>
</dbReference>
<dbReference type="SMART" id="SM00046">
    <property type="entry name" value="DAGKc"/>
    <property type="match status" value="1"/>
</dbReference>
<organism evidence="13 14">
    <name type="scientific">Dongia mobilis</name>
    <dbReference type="NCBI Taxonomy" id="578943"/>
    <lineage>
        <taxon>Bacteria</taxon>
        <taxon>Pseudomonadati</taxon>
        <taxon>Pseudomonadota</taxon>
        <taxon>Alphaproteobacteria</taxon>
        <taxon>Rhodospirillales</taxon>
        <taxon>Dongiaceae</taxon>
        <taxon>Dongia</taxon>
    </lineage>
</organism>
<gene>
    <name evidence="13" type="ORF">A8950_2126</name>
</gene>
<comment type="caution">
    <text evidence="13">The sequence shown here is derived from an EMBL/GenBank/DDBJ whole genome shotgun (WGS) entry which is preliminary data.</text>
</comment>
<dbReference type="Gene3D" id="2.60.200.40">
    <property type="match status" value="1"/>
</dbReference>
<keyword evidence="2" id="KW-0444">Lipid biosynthesis</keyword>
<evidence type="ECO:0000256" key="8">
    <source>
        <dbReference type="ARBA" id="ARBA00022842"/>
    </source>
</evidence>
<dbReference type="GO" id="GO:0008654">
    <property type="term" value="P:phospholipid biosynthetic process"/>
    <property type="evidence" value="ECO:0007669"/>
    <property type="project" value="UniProtKB-KW"/>
</dbReference>
<dbReference type="GO" id="GO:0016301">
    <property type="term" value="F:kinase activity"/>
    <property type="evidence" value="ECO:0007669"/>
    <property type="project" value="UniProtKB-KW"/>
</dbReference>
<name>A0A4R6WT94_9PROT</name>
<evidence type="ECO:0000256" key="10">
    <source>
        <dbReference type="ARBA" id="ARBA00023209"/>
    </source>
</evidence>
<evidence type="ECO:0000256" key="5">
    <source>
        <dbReference type="ARBA" id="ARBA00022741"/>
    </source>
</evidence>
<dbReference type="InterPro" id="IPR050187">
    <property type="entry name" value="Lipid_Phosphate_FormReg"/>
</dbReference>
<dbReference type="GO" id="GO:0046872">
    <property type="term" value="F:metal ion binding"/>
    <property type="evidence" value="ECO:0007669"/>
    <property type="project" value="UniProtKB-KW"/>
</dbReference>
<feature type="domain" description="DAGKc" evidence="12">
    <location>
        <begin position="12"/>
        <end position="149"/>
    </location>
</feature>
<dbReference type="InterPro" id="IPR045540">
    <property type="entry name" value="YegS/DAGK_C"/>
</dbReference>
<evidence type="ECO:0000313" key="13">
    <source>
        <dbReference type="EMBL" id="TDQ82304.1"/>
    </source>
</evidence>
<evidence type="ECO:0000259" key="12">
    <source>
        <dbReference type="PROSITE" id="PS50146"/>
    </source>
</evidence>
<evidence type="ECO:0000256" key="1">
    <source>
        <dbReference type="ARBA" id="ARBA00001946"/>
    </source>
</evidence>
<keyword evidence="11" id="KW-1208">Phospholipid metabolism</keyword>
<dbReference type="PANTHER" id="PTHR12358:SF106">
    <property type="entry name" value="LIPID KINASE YEGS"/>
    <property type="match status" value="1"/>
</dbReference>
<reference evidence="13 14" key="1">
    <citation type="submission" date="2019-03" db="EMBL/GenBank/DDBJ databases">
        <title>Genomic Encyclopedia of Type Strains, Phase III (KMG-III): the genomes of soil and plant-associated and newly described type strains.</title>
        <authorList>
            <person name="Whitman W."/>
        </authorList>
    </citation>
    <scope>NUCLEOTIDE SEQUENCE [LARGE SCALE GENOMIC DNA]</scope>
    <source>
        <strain evidence="13 14">CGMCC 1.7660</strain>
    </source>
</reference>
<evidence type="ECO:0000313" key="14">
    <source>
        <dbReference type="Proteomes" id="UP000295783"/>
    </source>
</evidence>
<keyword evidence="4" id="KW-0479">Metal-binding</keyword>
<dbReference type="Pfam" id="PF19279">
    <property type="entry name" value="YegS_C"/>
    <property type="match status" value="1"/>
</dbReference>
<keyword evidence="7" id="KW-0067">ATP-binding</keyword>
<keyword evidence="9" id="KW-0443">Lipid metabolism</keyword>
<evidence type="ECO:0000256" key="4">
    <source>
        <dbReference type="ARBA" id="ARBA00022723"/>
    </source>
</evidence>
<dbReference type="Proteomes" id="UP000295783">
    <property type="component" value="Unassembled WGS sequence"/>
</dbReference>
<evidence type="ECO:0000256" key="11">
    <source>
        <dbReference type="ARBA" id="ARBA00023264"/>
    </source>
</evidence>
<evidence type="ECO:0000256" key="9">
    <source>
        <dbReference type="ARBA" id="ARBA00023098"/>
    </source>
</evidence>
<dbReference type="SUPFAM" id="SSF111331">
    <property type="entry name" value="NAD kinase/diacylglycerol kinase-like"/>
    <property type="match status" value="1"/>
</dbReference>
<dbReference type="InterPro" id="IPR016064">
    <property type="entry name" value="NAD/diacylglycerol_kinase_sf"/>
</dbReference>
<evidence type="ECO:0000256" key="7">
    <source>
        <dbReference type="ARBA" id="ARBA00022840"/>
    </source>
</evidence>
<dbReference type="AlphaFoldDB" id="A0A4R6WT94"/>
<sequence>MFYQTRTLTPVPAAPRLTIIFNPIAGRRRRGFLEDVTDRLTARGWAIELQATARRGDAERLARAIVRMPKQDRPDLLAVAGGDGTIGEAINGLVTAVDADAMPFGIIPMGTANVLAAEIGLAVDAAAIAATLDARQARRVHVGLANGRAFSLMVGAGFDAHVVAGVDPAMKKRLGKLAYMWQALREARRFPYPTYRVSIDGGDPIEAASVIVAKGRYYGGRHVVAPAADLGKAGFEICLFERRGIFQVLRYGLALALGCLPRTAGYAIASGSRVEITGPIDDPVQGDGDIIGRLPMRIALAPIRLRLIMPRRDPTGTRPA</sequence>
<keyword evidence="14" id="KW-1185">Reference proteome</keyword>
<evidence type="ECO:0000256" key="2">
    <source>
        <dbReference type="ARBA" id="ARBA00022516"/>
    </source>
</evidence>
<dbReference type="InterPro" id="IPR017438">
    <property type="entry name" value="ATP-NAD_kinase_N"/>
</dbReference>
<evidence type="ECO:0000256" key="3">
    <source>
        <dbReference type="ARBA" id="ARBA00022679"/>
    </source>
</evidence>
<proteinExistence type="predicted"/>
<dbReference type="GO" id="GO:0005886">
    <property type="term" value="C:plasma membrane"/>
    <property type="evidence" value="ECO:0007669"/>
    <property type="project" value="TreeGrafter"/>
</dbReference>
<keyword evidence="6 13" id="KW-0418">Kinase</keyword>
<dbReference type="RefSeq" id="WP_133613593.1">
    <property type="nucleotide sequence ID" value="NZ_SNYW01000008.1"/>
</dbReference>
<keyword evidence="10" id="KW-0594">Phospholipid biosynthesis</keyword>
<dbReference type="PROSITE" id="PS50146">
    <property type="entry name" value="DAGK"/>
    <property type="match status" value="1"/>
</dbReference>
<dbReference type="Pfam" id="PF00781">
    <property type="entry name" value="DAGK_cat"/>
    <property type="match status" value="1"/>
</dbReference>
<keyword evidence="3" id="KW-0808">Transferase</keyword>
<keyword evidence="8" id="KW-0460">Magnesium</keyword>
<dbReference type="NCBIfam" id="TIGR00147">
    <property type="entry name" value="YegS/Rv2252/BmrU family lipid kinase"/>
    <property type="match status" value="1"/>
</dbReference>
<dbReference type="InterPro" id="IPR005218">
    <property type="entry name" value="Diacylglycerol/lipid_kinase"/>
</dbReference>